<comment type="caution">
    <text evidence="1">The sequence shown here is derived from an EMBL/GenBank/DDBJ whole genome shotgun (WGS) entry which is preliminary data.</text>
</comment>
<dbReference type="RefSeq" id="WP_149946798.1">
    <property type="nucleotide sequence ID" value="NZ_JBBNMF010000017.1"/>
</dbReference>
<protein>
    <submittedName>
        <fullName evidence="1">Uncharacterized protein</fullName>
    </submittedName>
</protein>
<proteinExistence type="predicted"/>
<sequence>MNTSKDLNNEQAEKENPLYPVDECCSHIEMVISDSIIRLYHSIDNFIFQDIDYSRVISNMPQWVADGGISPELNCTKEWYEALRRKITHPIFGRFIYHYDLWSKIAAMQDRLSAVMMFMHQLYTIVPCKAIYEECQYTSAARCGGTRETEAHILLNSVFVAYASVFDILTKIAIEQFEFNKYDFSGYKKMRSSDIIYRKSLNNIDSSLKKEGMLFAEPPIIRKIETFRNEFVHNGPWDLRCSVYNTAVNGEPADVIIYSPDMDEIGNFISYGSRNKFYSQANRINILLPDMIKDATIIVNNTINQLSALYQAATIRRTDENYTQECLNAIMDYYNSLK</sequence>
<dbReference type="AlphaFoldDB" id="A0A6L3K1J8"/>
<reference evidence="1 2" key="1">
    <citation type="journal article" date="2019" name="Nat. Med.">
        <title>A library of human gut bacterial isolates paired with longitudinal multiomics data enables mechanistic microbiome research.</title>
        <authorList>
            <person name="Poyet M."/>
            <person name="Groussin M."/>
            <person name="Gibbons S.M."/>
            <person name="Avila-Pacheco J."/>
            <person name="Jiang X."/>
            <person name="Kearney S.M."/>
            <person name="Perrotta A.R."/>
            <person name="Berdy B."/>
            <person name="Zhao S."/>
            <person name="Lieberman T.D."/>
            <person name="Swanson P.K."/>
            <person name="Smith M."/>
            <person name="Roesemann S."/>
            <person name="Alexander J.E."/>
            <person name="Rich S.A."/>
            <person name="Livny J."/>
            <person name="Vlamakis H."/>
            <person name="Clish C."/>
            <person name="Bullock K."/>
            <person name="Deik A."/>
            <person name="Scott J."/>
            <person name="Pierce K.A."/>
            <person name="Xavier R.J."/>
            <person name="Alm E.J."/>
        </authorList>
    </citation>
    <scope>NUCLEOTIDE SEQUENCE [LARGE SCALE GENOMIC DNA]</scope>
    <source>
        <strain evidence="1 2">BIOML-A8</strain>
    </source>
</reference>
<gene>
    <name evidence="1" type="ORF">F2Y87_11620</name>
</gene>
<accession>A0A6L3K1J8</accession>
<dbReference type="Proteomes" id="UP000482653">
    <property type="component" value="Unassembled WGS sequence"/>
</dbReference>
<evidence type="ECO:0000313" key="2">
    <source>
        <dbReference type="Proteomes" id="UP000482653"/>
    </source>
</evidence>
<organism evidence="1 2">
    <name type="scientific">Bacteroides cellulosilyticus</name>
    <dbReference type="NCBI Taxonomy" id="246787"/>
    <lineage>
        <taxon>Bacteria</taxon>
        <taxon>Pseudomonadati</taxon>
        <taxon>Bacteroidota</taxon>
        <taxon>Bacteroidia</taxon>
        <taxon>Bacteroidales</taxon>
        <taxon>Bacteroidaceae</taxon>
        <taxon>Bacteroides</taxon>
    </lineage>
</organism>
<dbReference type="EMBL" id="VVYX01000012">
    <property type="protein sequence ID" value="KAA5418999.1"/>
    <property type="molecule type" value="Genomic_DNA"/>
</dbReference>
<evidence type="ECO:0000313" key="1">
    <source>
        <dbReference type="EMBL" id="KAA5418999.1"/>
    </source>
</evidence>
<name>A0A6L3K1J8_9BACE</name>